<gene>
    <name evidence="1" type="ORF">BJ508DRAFT_198382</name>
</gene>
<name>A0A3N4IHZ9_ASCIM</name>
<dbReference type="PANTHER" id="PTHR35871">
    <property type="entry name" value="EXPRESSED PROTEIN"/>
    <property type="match status" value="1"/>
</dbReference>
<evidence type="ECO:0000313" key="2">
    <source>
        <dbReference type="Proteomes" id="UP000275078"/>
    </source>
</evidence>
<feature type="non-terminal residue" evidence="1">
    <location>
        <position position="1"/>
    </location>
</feature>
<evidence type="ECO:0000313" key="1">
    <source>
        <dbReference type="EMBL" id="RPA85772.1"/>
    </source>
</evidence>
<dbReference type="Proteomes" id="UP000275078">
    <property type="component" value="Unassembled WGS sequence"/>
</dbReference>
<feature type="non-terminal residue" evidence="1">
    <location>
        <position position="202"/>
    </location>
</feature>
<protein>
    <recommendedName>
        <fullName evidence="3">Tc1-like transposase DDE domain-containing protein</fullName>
    </recommendedName>
</protein>
<dbReference type="STRING" id="1160509.A0A3N4IHZ9"/>
<dbReference type="PANTHER" id="PTHR35871:SF1">
    <property type="entry name" value="CXC1-LIKE CYSTEINE CLUSTER ASSOCIATED WITH KDZ TRANSPOSASES DOMAIN-CONTAINING PROTEIN"/>
    <property type="match status" value="1"/>
</dbReference>
<dbReference type="EMBL" id="ML119652">
    <property type="protein sequence ID" value="RPA85772.1"/>
    <property type="molecule type" value="Genomic_DNA"/>
</dbReference>
<dbReference type="AlphaFoldDB" id="A0A3N4IHZ9"/>
<sequence length="202" mass="23573">RLGFEWKDVRKNVYYDGHEREEVIQYRREFLDEMERHKPYLAYYDPESAQVKYPAITKPFSSIQPIILVTHDESIVNANDGIRQAWHHKESSWIRPKGKGRGIMISDGIPTRVPLGANDGDWEIRRDSAEYLEYGKDNYWDGEKMTDHILNVVLPMLELVHPGCQYLFLFDNATNHCSYAEDALVARRMNWGPGGSQPLMRD</sequence>
<organism evidence="1 2">
    <name type="scientific">Ascobolus immersus RN42</name>
    <dbReference type="NCBI Taxonomy" id="1160509"/>
    <lineage>
        <taxon>Eukaryota</taxon>
        <taxon>Fungi</taxon>
        <taxon>Dikarya</taxon>
        <taxon>Ascomycota</taxon>
        <taxon>Pezizomycotina</taxon>
        <taxon>Pezizomycetes</taxon>
        <taxon>Pezizales</taxon>
        <taxon>Ascobolaceae</taxon>
        <taxon>Ascobolus</taxon>
    </lineage>
</organism>
<dbReference type="OrthoDB" id="5393981at2759"/>
<reference evidence="1 2" key="1">
    <citation type="journal article" date="2018" name="Nat. Ecol. Evol.">
        <title>Pezizomycetes genomes reveal the molecular basis of ectomycorrhizal truffle lifestyle.</title>
        <authorList>
            <person name="Murat C."/>
            <person name="Payen T."/>
            <person name="Noel B."/>
            <person name="Kuo A."/>
            <person name="Morin E."/>
            <person name="Chen J."/>
            <person name="Kohler A."/>
            <person name="Krizsan K."/>
            <person name="Balestrini R."/>
            <person name="Da Silva C."/>
            <person name="Montanini B."/>
            <person name="Hainaut M."/>
            <person name="Levati E."/>
            <person name="Barry K.W."/>
            <person name="Belfiori B."/>
            <person name="Cichocki N."/>
            <person name="Clum A."/>
            <person name="Dockter R.B."/>
            <person name="Fauchery L."/>
            <person name="Guy J."/>
            <person name="Iotti M."/>
            <person name="Le Tacon F."/>
            <person name="Lindquist E.A."/>
            <person name="Lipzen A."/>
            <person name="Malagnac F."/>
            <person name="Mello A."/>
            <person name="Molinier V."/>
            <person name="Miyauchi S."/>
            <person name="Poulain J."/>
            <person name="Riccioni C."/>
            <person name="Rubini A."/>
            <person name="Sitrit Y."/>
            <person name="Splivallo R."/>
            <person name="Traeger S."/>
            <person name="Wang M."/>
            <person name="Zifcakova L."/>
            <person name="Wipf D."/>
            <person name="Zambonelli A."/>
            <person name="Paolocci F."/>
            <person name="Nowrousian M."/>
            <person name="Ottonello S."/>
            <person name="Baldrian P."/>
            <person name="Spatafora J.W."/>
            <person name="Henrissat B."/>
            <person name="Nagy L.G."/>
            <person name="Aury J.M."/>
            <person name="Wincker P."/>
            <person name="Grigoriev I.V."/>
            <person name="Bonfante P."/>
            <person name="Martin F.M."/>
        </authorList>
    </citation>
    <scope>NUCLEOTIDE SEQUENCE [LARGE SCALE GENOMIC DNA]</scope>
    <source>
        <strain evidence="1 2">RN42</strain>
    </source>
</reference>
<evidence type="ECO:0008006" key="3">
    <source>
        <dbReference type="Google" id="ProtNLM"/>
    </source>
</evidence>
<accession>A0A3N4IHZ9</accession>
<proteinExistence type="predicted"/>
<keyword evidence="2" id="KW-1185">Reference proteome</keyword>